<name>A0A2J6PEM1_9HELO</name>
<evidence type="ECO:0000313" key="1">
    <source>
        <dbReference type="EMBL" id="PMD12478.1"/>
    </source>
</evidence>
<protein>
    <submittedName>
        <fullName evidence="1">Uncharacterized protein</fullName>
    </submittedName>
</protein>
<accession>A0A2J6PEM1</accession>
<organism evidence="1 2">
    <name type="scientific">Hyaloscypha hepaticicola</name>
    <dbReference type="NCBI Taxonomy" id="2082293"/>
    <lineage>
        <taxon>Eukaryota</taxon>
        <taxon>Fungi</taxon>
        <taxon>Dikarya</taxon>
        <taxon>Ascomycota</taxon>
        <taxon>Pezizomycotina</taxon>
        <taxon>Leotiomycetes</taxon>
        <taxon>Helotiales</taxon>
        <taxon>Hyaloscyphaceae</taxon>
        <taxon>Hyaloscypha</taxon>
    </lineage>
</organism>
<sequence length="60" mass="6693">MRLVAMLFVQVPQGLIHRIWRGPGIGQLTRVASPYRAATAIPLEKIILEGNRVSMIQVLL</sequence>
<keyword evidence="2" id="KW-1185">Reference proteome</keyword>
<reference evidence="1 2" key="1">
    <citation type="submission" date="2016-05" db="EMBL/GenBank/DDBJ databases">
        <title>A degradative enzymes factory behind the ericoid mycorrhizal symbiosis.</title>
        <authorList>
            <consortium name="DOE Joint Genome Institute"/>
            <person name="Martino E."/>
            <person name="Morin E."/>
            <person name="Grelet G."/>
            <person name="Kuo A."/>
            <person name="Kohler A."/>
            <person name="Daghino S."/>
            <person name="Barry K."/>
            <person name="Choi C."/>
            <person name="Cichocki N."/>
            <person name="Clum A."/>
            <person name="Copeland A."/>
            <person name="Hainaut M."/>
            <person name="Haridas S."/>
            <person name="Labutti K."/>
            <person name="Lindquist E."/>
            <person name="Lipzen A."/>
            <person name="Khouja H.-R."/>
            <person name="Murat C."/>
            <person name="Ohm R."/>
            <person name="Olson A."/>
            <person name="Spatafora J."/>
            <person name="Veneault-Fourrey C."/>
            <person name="Henrissat B."/>
            <person name="Grigoriev I."/>
            <person name="Martin F."/>
            <person name="Perotto S."/>
        </authorList>
    </citation>
    <scope>NUCLEOTIDE SEQUENCE [LARGE SCALE GENOMIC DNA]</scope>
    <source>
        <strain evidence="1 2">UAMH 7357</strain>
    </source>
</reference>
<evidence type="ECO:0000313" key="2">
    <source>
        <dbReference type="Proteomes" id="UP000235672"/>
    </source>
</evidence>
<proteinExistence type="predicted"/>
<dbReference type="EMBL" id="KZ613549">
    <property type="protein sequence ID" value="PMD12478.1"/>
    <property type="molecule type" value="Genomic_DNA"/>
</dbReference>
<dbReference type="AlphaFoldDB" id="A0A2J6PEM1"/>
<dbReference type="Proteomes" id="UP000235672">
    <property type="component" value="Unassembled WGS sequence"/>
</dbReference>
<gene>
    <name evidence="1" type="ORF">NA56DRAFT_483671</name>
</gene>